<evidence type="ECO:0000256" key="1">
    <source>
        <dbReference type="SAM" id="SignalP"/>
    </source>
</evidence>
<dbReference type="PROSITE" id="PS51257">
    <property type="entry name" value="PROKAR_LIPOPROTEIN"/>
    <property type="match status" value="1"/>
</dbReference>
<evidence type="ECO:0000313" key="2">
    <source>
        <dbReference type="EMBL" id="ENH65716.1"/>
    </source>
</evidence>
<name>N4UA70_FUSC1</name>
<feature type="chain" id="PRO_5004120415" evidence="1">
    <location>
        <begin position="21"/>
        <end position="205"/>
    </location>
</feature>
<accession>N4UA70</accession>
<protein>
    <submittedName>
        <fullName evidence="2">Uncharacterized protein</fullName>
    </submittedName>
</protein>
<sequence length="205" mass="23131">MLLQILRFHLLPSLTISCQAFTDLRKQVALAGATHQYFGYSVQTSVAPLPKERHEITWIMRWPVSPELLEKPHLERAFAELSQKDPSSLLVDVASNDDKELLAGLTAPVCEITYTDCYRMQGFTGGDWGYTLNTNLVGGERDVLPGSWGSRLESKDRKLAIYLLGWESIELHEDANKTPVFAEEMVKLGPWISQESGAWYVRFAT</sequence>
<evidence type="ECO:0000313" key="3">
    <source>
        <dbReference type="Proteomes" id="UP000016928"/>
    </source>
</evidence>
<dbReference type="HOGENOM" id="CLU_098382_0_0_1"/>
<dbReference type="Proteomes" id="UP000016928">
    <property type="component" value="Unassembled WGS sequence"/>
</dbReference>
<organism evidence="2 3">
    <name type="scientific">Fusarium oxysporum f. sp. cubense (strain race 1)</name>
    <name type="common">Panama disease fungus</name>
    <dbReference type="NCBI Taxonomy" id="1229664"/>
    <lineage>
        <taxon>Eukaryota</taxon>
        <taxon>Fungi</taxon>
        <taxon>Dikarya</taxon>
        <taxon>Ascomycota</taxon>
        <taxon>Pezizomycotina</taxon>
        <taxon>Sordariomycetes</taxon>
        <taxon>Hypocreomycetidae</taxon>
        <taxon>Hypocreales</taxon>
        <taxon>Nectriaceae</taxon>
        <taxon>Fusarium</taxon>
        <taxon>Fusarium oxysporum species complex</taxon>
    </lineage>
</organism>
<dbReference type="OMA" id="KRHEVCW"/>
<gene>
    <name evidence="2" type="ORF">FOC1_g10001689</name>
</gene>
<proteinExistence type="predicted"/>
<dbReference type="OrthoDB" id="2824656at2759"/>
<dbReference type="VEuPathDB" id="FungiDB:FOC1_g10001689"/>
<feature type="signal peptide" evidence="1">
    <location>
        <begin position="1"/>
        <end position="20"/>
    </location>
</feature>
<dbReference type="AlphaFoldDB" id="N4UA70"/>
<reference evidence="3" key="2">
    <citation type="journal article" date="2014" name="PLoS ONE">
        <title>Genome and Transcriptome Analysis of the Fungal Pathogen Fusarium oxysporum f. sp. cubense Causing Banana Vascular Wilt Disease.</title>
        <authorList>
            <person name="Guo L."/>
            <person name="Han L."/>
            <person name="Yang L."/>
            <person name="Zeng H."/>
            <person name="Fan D."/>
            <person name="Zhu Y."/>
            <person name="Feng Y."/>
            <person name="Wang G."/>
            <person name="Peng C."/>
            <person name="Jiang X."/>
            <person name="Zhou D."/>
            <person name="Ni P."/>
            <person name="Liang C."/>
            <person name="Liu L."/>
            <person name="Wang J."/>
            <person name="Mao C."/>
            <person name="Fang X."/>
            <person name="Peng M."/>
            <person name="Huang J."/>
        </authorList>
    </citation>
    <scope>NUCLEOTIDE SEQUENCE [LARGE SCALE GENOMIC DNA]</scope>
    <source>
        <strain evidence="3">race 1</strain>
    </source>
</reference>
<keyword evidence="1" id="KW-0732">Signal</keyword>
<dbReference type="EMBL" id="KB730474">
    <property type="protein sequence ID" value="ENH65716.1"/>
    <property type="molecule type" value="Genomic_DNA"/>
</dbReference>
<reference evidence="3" key="1">
    <citation type="submission" date="2012-09" db="EMBL/GenBank/DDBJ databases">
        <title>Genome sequencing and comparative transcriptomics of race 1 and race 4 of banana pathogen: Fusarium oxysporum f. sp. cubense.</title>
        <authorList>
            <person name="Fang X."/>
            <person name="Huang J."/>
        </authorList>
    </citation>
    <scope>NUCLEOTIDE SEQUENCE [LARGE SCALE GENOMIC DNA]</scope>
    <source>
        <strain evidence="3">race 1</strain>
    </source>
</reference>